<organism evidence="2 3">
    <name type="scientific">Prorocentrum cordatum</name>
    <dbReference type="NCBI Taxonomy" id="2364126"/>
    <lineage>
        <taxon>Eukaryota</taxon>
        <taxon>Sar</taxon>
        <taxon>Alveolata</taxon>
        <taxon>Dinophyceae</taxon>
        <taxon>Prorocentrales</taxon>
        <taxon>Prorocentraceae</taxon>
        <taxon>Prorocentrum</taxon>
    </lineage>
</organism>
<feature type="non-terminal residue" evidence="2">
    <location>
        <position position="1"/>
    </location>
</feature>
<comment type="caution">
    <text evidence="2">The sequence shown here is derived from an EMBL/GenBank/DDBJ whole genome shotgun (WGS) entry which is preliminary data.</text>
</comment>
<feature type="region of interest" description="Disordered" evidence="1">
    <location>
        <begin position="174"/>
        <end position="217"/>
    </location>
</feature>
<feature type="compositionally biased region" description="Low complexity" evidence="1">
    <location>
        <begin position="189"/>
        <end position="200"/>
    </location>
</feature>
<proteinExistence type="predicted"/>
<dbReference type="Proteomes" id="UP001189429">
    <property type="component" value="Unassembled WGS sequence"/>
</dbReference>
<dbReference type="EMBL" id="CAUYUJ010020492">
    <property type="protein sequence ID" value="CAK0898554.1"/>
    <property type="molecule type" value="Genomic_DNA"/>
</dbReference>
<name>A0ABN9XFU7_9DINO</name>
<reference evidence="2" key="1">
    <citation type="submission" date="2023-10" db="EMBL/GenBank/DDBJ databases">
        <authorList>
            <person name="Chen Y."/>
            <person name="Shah S."/>
            <person name="Dougan E. K."/>
            <person name="Thang M."/>
            <person name="Chan C."/>
        </authorList>
    </citation>
    <scope>NUCLEOTIDE SEQUENCE [LARGE SCALE GENOMIC DNA]</scope>
</reference>
<sequence>APVARAAPRARASAAAVPRRPRAGGPALARPADRGGRGRRHGERHHAVAAGGRRHFLAAPPTELRRADRRGGPGGVRAAEAAGWALNGRYAEPGFQRLLWEAVAAAGEDESRQRPRGWLAPRPIQDDIARDFGLESVEQALQAAEEEQGADRWVVWRRRRRQLLLSPREQCEGNAFSHLDAPPPPPGPGLAAAAGGAAAPEAERARAEGPPEGLLGYTPRPAESGCGGWREAPAARACPCGRARSLPRAQRMGDPNTTRLARHPMFCLVSLYASRRTLVTKARFPSGSWPNRILGQVWGATFILLPLRERPRVDAYVVV</sequence>
<evidence type="ECO:0000256" key="1">
    <source>
        <dbReference type="SAM" id="MobiDB-lite"/>
    </source>
</evidence>
<feature type="region of interest" description="Disordered" evidence="1">
    <location>
        <begin position="1"/>
        <end position="51"/>
    </location>
</feature>
<accession>A0ABN9XFU7</accession>
<evidence type="ECO:0000313" key="3">
    <source>
        <dbReference type="Proteomes" id="UP001189429"/>
    </source>
</evidence>
<feature type="compositionally biased region" description="Low complexity" evidence="1">
    <location>
        <begin position="1"/>
        <end position="30"/>
    </location>
</feature>
<keyword evidence="3" id="KW-1185">Reference proteome</keyword>
<gene>
    <name evidence="2" type="ORF">PCOR1329_LOCUS76384</name>
</gene>
<evidence type="ECO:0000313" key="2">
    <source>
        <dbReference type="EMBL" id="CAK0898554.1"/>
    </source>
</evidence>
<protein>
    <submittedName>
        <fullName evidence="2">Uncharacterized protein</fullName>
    </submittedName>
</protein>